<reference evidence="2 3" key="2">
    <citation type="submission" date="2013-02" db="EMBL/GenBank/DDBJ databases">
        <title>The Genome Sequence of Plasmodium falciparum Vietnam Oak-Knoll (FVO).</title>
        <authorList>
            <consortium name="The Broad Institute Genome Sequencing Platform"/>
            <consortium name="The Broad Institute Genome Sequencing Center for Infectious Disease"/>
            <person name="Neafsey D."/>
            <person name="Cheeseman I."/>
            <person name="Volkman S."/>
            <person name="Adams J."/>
            <person name="Walker B."/>
            <person name="Young S.K."/>
            <person name="Zeng Q."/>
            <person name="Gargeya S."/>
            <person name="Fitzgerald M."/>
            <person name="Haas B."/>
            <person name="Abouelleil A."/>
            <person name="Alvarado L."/>
            <person name="Arachchi H.M."/>
            <person name="Berlin A.M."/>
            <person name="Chapman S.B."/>
            <person name="Dewar J."/>
            <person name="Goldberg J."/>
            <person name="Griggs A."/>
            <person name="Gujja S."/>
            <person name="Hansen M."/>
            <person name="Howarth C."/>
            <person name="Imamovic A."/>
            <person name="Larimer J."/>
            <person name="McCowan C."/>
            <person name="Murphy C."/>
            <person name="Neiman D."/>
            <person name="Pearson M."/>
            <person name="Priest M."/>
            <person name="Roberts A."/>
            <person name="Saif S."/>
            <person name="Shea T."/>
            <person name="Sisk P."/>
            <person name="Sykes S."/>
            <person name="Wortman J."/>
            <person name="Nusbaum C."/>
            <person name="Birren B."/>
        </authorList>
    </citation>
    <scope>NUCLEOTIDE SEQUENCE [LARGE SCALE GENOMIC DNA]</scope>
    <source>
        <strain evidence="3">Vietnam Oak-Knoll (FVO)</strain>
    </source>
</reference>
<dbReference type="EMBL" id="KI925184">
    <property type="protein sequence ID" value="ETW15307.1"/>
    <property type="molecule type" value="Genomic_DNA"/>
</dbReference>
<dbReference type="OrthoDB" id="371003at2759"/>
<gene>
    <name evidence="2" type="ORF">PFFVO_05601</name>
</gene>
<dbReference type="Proteomes" id="UP000030690">
    <property type="component" value="Unassembled WGS sequence"/>
</dbReference>
<evidence type="ECO:0000313" key="3">
    <source>
        <dbReference type="Proteomes" id="UP000030690"/>
    </source>
</evidence>
<keyword evidence="1" id="KW-0175">Coiled coil</keyword>
<protein>
    <submittedName>
        <fullName evidence="2">Uncharacterized protein</fullName>
    </submittedName>
</protein>
<dbReference type="AlphaFoldDB" id="A0A024UYI0"/>
<reference evidence="2 3" key="1">
    <citation type="submission" date="2013-02" db="EMBL/GenBank/DDBJ databases">
        <title>The Genome Annotation of Plasmodium falciparum Vietnam Oak-Knoll (FVO).</title>
        <authorList>
            <consortium name="The Broad Institute Genome Sequencing Platform"/>
            <consortium name="The Broad Institute Genome Sequencing Center for Infectious Disease"/>
            <person name="Neafsey D."/>
            <person name="Hoffman S."/>
            <person name="Volkman S."/>
            <person name="Rosenthal P."/>
            <person name="Walker B."/>
            <person name="Young S.K."/>
            <person name="Zeng Q."/>
            <person name="Gargeya S."/>
            <person name="Fitzgerald M."/>
            <person name="Haas B."/>
            <person name="Abouelleil A."/>
            <person name="Allen A.W."/>
            <person name="Alvarado L."/>
            <person name="Arachchi H.M."/>
            <person name="Berlin A.M."/>
            <person name="Chapman S.B."/>
            <person name="Gainer-Dewar J."/>
            <person name="Goldberg J."/>
            <person name="Griggs A."/>
            <person name="Gujja S."/>
            <person name="Hansen M."/>
            <person name="Howarth C."/>
            <person name="Imamovic A."/>
            <person name="Ireland A."/>
            <person name="Larimer J."/>
            <person name="McCowan C."/>
            <person name="Murphy C."/>
            <person name="Pearson M."/>
            <person name="Poon T.W."/>
            <person name="Priest M."/>
            <person name="Roberts A."/>
            <person name="Saif S."/>
            <person name="Shea T."/>
            <person name="Sisk P."/>
            <person name="Sykes S."/>
            <person name="Wortman J."/>
            <person name="Nusbaum C."/>
            <person name="Birren B."/>
        </authorList>
    </citation>
    <scope>NUCLEOTIDE SEQUENCE [LARGE SCALE GENOMIC DNA]</scope>
    <source>
        <strain evidence="3">Vietnam Oak-Knoll (FVO)</strain>
    </source>
</reference>
<evidence type="ECO:0000313" key="2">
    <source>
        <dbReference type="EMBL" id="ETW15307.1"/>
    </source>
</evidence>
<evidence type="ECO:0000256" key="1">
    <source>
        <dbReference type="SAM" id="Coils"/>
    </source>
</evidence>
<sequence length="762" mass="91668">MLSENNKKVKCFIYDYNEKLKLYIKLKRYDLNNFVINNSQDAGTHIDKCVHCRGNKFYGIKTYDNLIECEKNSYSYIVNKVLENYESIVKCCVLSFYSYNDNNNLTKLNDDYFIDNPIHVSKIDYFSSKIVKQCFNKINELYISIEEKEKEKKKDNKKKISYSIQYSYAHTNNFFDLLEFYEDKEYFHSIKSCTLKRNNNIDNIKGKTNVNVADISELKKFNQKNKEVKFTNIKKLKDILHTADKRMKEIDDMLRGKKIYSFFTVIAIDIYDETDDVINSTISYNKECIKGNNNKRSKKIYFINMFYDAKKEINANDDSLKKTLFEMSNIIKYNYIDKKLKFNISNYDIISKLMYELFYEIQKVHINIYLNFTHNEFKNNVGDLIVYFINSIDYKINNCIINSISNLKEEISKNDKCKMLNDSEKKCILPECEKIEKCEKYEKIENVLFKNISLDEYTKSYIIKKAIQIIPDKSMDNLLLLNKTFQQHYIFYEEKEKDINENMYHLINEQNEIMKKYEEHEKRLQDDMNKIIDEIHLVDDKNLELKKEIQKHEELQKKYITHEENKNIEDLKKLHTHNSILDEQYEHFLSFRKGSFVDDISWKKQESQKNIFLEQKNIAHNKSIRDNVINIINKHDEQYVKNFNEAKKYAHNKFQQSNELKKRYNHVIDKKVELFDVLKNTTHKLNEKVNSLMNNFRNAKELKLIYPIDSSFDNFKNNYEKDNLIINNLKGYTDLLEEFKKQDFNDKQLHWINKMNSLSKKF</sequence>
<accession>A0A024UYI0</accession>
<name>A0A024UYI0_PLAFA</name>
<feature type="coiled-coil region" evidence="1">
    <location>
        <begin position="507"/>
        <end position="565"/>
    </location>
</feature>
<organism evidence="2 3">
    <name type="scientific">Plasmodium falciparum Vietnam Oak-Knoll</name>
    <name type="common">FVO</name>
    <dbReference type="NCBI Taxonomy" id="1036723"/>
    <lineage>
        <taxon>Eukaryota</taxon>
        <taxon>Sar</taxon>
        <taxon>Alveolata</taxon>
        <taxon>Apicomplexa</taxon>
        <taxon>Aconoidasida</taxon>
        <taxon>Haemosporida</taxon>
        <taxon>Plasmodiidae</taxon>
        <taxon>Plasmodium</taxon>
        <taxon>Plasmodium (Laverania)</taxon>
    </lineage>
</organism>
<proteinExistence type="predicted"/>